<dbReference type="Pfam" id="PF03798">
    <property type="entry name" value="TRAM_LAG1_CLN8"/>
    <property type="match status" value="1"/>
</dbReference>
<reference evidence="9" key="1">
    <citation type="journal article" date="2015" name="PLoS Genet.">
        <title>Genome Sequence and Transcriptome Analyses of Chrysochromulina tobin: Metabolic Tools for Enhanced Algal Fitness in the Prominent Order Prymnesiales (Haptophyceae).</title>
        <authorList>
            <person name="Hovde B.T."/>
            <person name="Deodato C.R."/>
            <person name="Hunsperger H.M."/>
            <person name="Ryken S.A."/>
            <person name="Yost W."/>
            <person name="Jha R.K."/>
            <person name="Patterson J."/>
            <person name="Monnat R.J. Jr."/>
            <person name="Barlow S.B."/>
            <person name="Starkenburg S.R."/>
            <person name="Cattolico R.A."/>
        </authorList>
    </citation>
    <scope>NUCLEOTIDE SEQUENCE</scope>
    <source>
        <strain evidence="9">CCMP291</strain>
    </source>
</reference>
<evidence type="ECO:0000256" key="5">
    <source>
        <dbReference type="PROSITE-ProRule" id="PRU00205"/>
    </source>
</evidence>
<feature type="transmembrane region" description="Helical" evidence="6">
    <location>
        <begin position="140"/>
        <end position="163"/>
    </location>
</feature>
<feature type="domain" description="TLC" evidence="7">
    <location>
        <begin position="1"/>
        <end position="249"/>
    </location>
</feature>
<evidence type="ECO:0000256" key="6">
    <source>
        <dbReference type="SAM" id="Phobius"/>
    </source>
</evidence>
<comment type="caution">
    <text evidence="8">The sequence shown here is derived from an EMBL/GenBank/DDBJ whole genome shotgun (WGS) entry which is preliminary data.</text>
</comment>
<evidence type="ECO:0000256" key="3">
    <source>
        <dbReference type="ARBA" id="ARBA00022989"/>
    </source>
</evidence>
<dbReference type="GO" id="GO:0055088">
    <property type="term" value="P:lipid homeostasis"/>
    <property type="evidence" value="ECO:0007669"/>
    <property type="project" value="TreeGrafter"/>
</dbReference>
<keyword evidence="4 5" id="KW-0472">Membrane</keyword>
<dbReference type="Proteomes" id="UP000037460">
    <property type="component" value="Unassembled WGS sequence"/>
</dbReference>
<accession>A0A0M0KB26</accession>
<keyword evidence="3 6" id="KW-1133">Transmembrane helix</keyword>
<feature type="transmembrane region" description="Helical" evidence="6">
    <location>
        <begin position="175"/>
        <end position="197"/>
    </location>
</feature>
<feature type="transmembrane region" description="Helical" evidence="6">
    <location>
        <begin position="6"/>
        <end position="23"/>
    </location>
</feature>
<gene>
    <name evidence="8" type="ORF">Ctob_016093</name>
</gene>
<evidence type="ECO:0000256" key="2">
    <source>
        <dbReference type="ARBA" id="ARBA00022692"/>
    </source>
</evidence>
<dbReference type="PROSITE" id="PS50922">
    <property type="entry name" value="TLC"/>
    <property type="match status" value="1"/>
</dbReference>
<dbReference type="PANTHER" id="PTHR13439:SF0">
    <property type="entry name" value="TOPOISOMERASE I DAMAGE AFFECTED PROTEIN 4"/>
    <property type="match status" value="1"/>
</dbReference>
<evidence type="ECO:0000256" key="1">
    <source>
        <dbReference type="ARBA" id="ARBA00004141"/>
    </source>
</evidence>
<name>A0A0M0KB26_9EUKA</name>
<keyword evidence="2 5" id="KW-0812">Transmembrane</keyword>
<evidence type="ECO:0000259" key="7">
    <source>
        <dbReference type="PROSITE" id="PS50922"/>
    </source>
</evidence>
<dbReference type="OrthoDB" id="10266980at2759"/>
<evidence type="ECO:0000313" key="8">
    <source>
        <dbReference type="EMBL" id="KOO35623.1"/>
    </source>
</evidence>
<dbReference type="GO" id="GO:0016020">
    <property type="term" value="C:membrane"/>
    <property type="evidence" value="ECO:0007669"/>
    <property type="project" value="UniProtKB-SubCell"/>
</dbReference>
<dbReference type="GO" id="GO:0005783">
    <property type="term" value="C:endoplasmic reticulum"/>
    <property type="evidence" value="ECO:0007669"/>
    <property type="project" value="TreeGrafter"/>
</dbReference>
<feature type="transmembrane region" description="Helical" evidence="6">
    <location>
        <begin position="217"/>
        <end position="237"/>
    </location>
</feature>
<organism evidence="8 9">
    <name type="scientific">Chrysochromulina tobinii</name>
    <dbReference type="NCBI Taxonomy" id="1460289"/>
    <lineage>
        <taxon>Eukaryota</taxon>
        <taxon>Haptista</taxon>
        <taxon>Haptophyta</taxon>
        <taxon>Prymnesiophyceae</taxon>
        <taxon>Prymnesiales</taxon>
        <taxon>Chrysochromulinaceae</taxon>
        <taxon>Chrysochromulina</taxon>
    </lineage>
</organism>
<evidence type="ECO:0000313" key="9">
    <source>
        <dbReference type="Proteomes" id="UP000037460"/>
    </source>
</evidence>
<dbReference type="InterPro" id="IPR006634">
    <property type="entry name" value="TLC-dom"/>
</dbReference>
<dbReference type="PANTHER" id="PTHR13439">
    <property type="entry name" value="CT120 PROTEIN"/>
    <property type="match status" value="1"/>
</dbReference>
<evidence type="ECO:0000256" key="4">
    <source>
        <dbReference type="ARBA" id="ARBA00023136"/>
    </source>
</evidence>
<keyword evidence="9" id="KW-1185">Reference proteome</keyword>
<comment type="subcellular location">
    <subcellularLocation>
        <location evidence="1">Membrane</location>
        <topology evidence="1">Multi-pass membrane protein</topology>
    </subcellularLocation>
</comment>
<dbReference type="EMBL" id="JWZX01000805">
    <property type="protein sequence ID" value="KOO35623.1"/>
    <property type="molecule type" value="Genomic_DNA"/>
</dbReference>
<dbReference type="InterPro" id="IPR050846">
    <property type="entry name" value="TLCD"/>
</dbReference>
<proteinExistence type="predicted"/>
<feature type="transmembrane region" description="Helical" evidence="6">
    <location>
        <begin position="44"/>
        <end position="63"/>
    </location>
</feature>
<sequence length="256" mass="28037">MLNLVLGGTALCGVLHAMINLLCTSRSWLASPTAKERSLAVQSAVNVIVLTFVFGLYVAALFGPSNWKTTMFDDADAAVMQRTFASSDSLDAGLSLNLALVLYETSLYLYFGKTLAEFAHHVLGIVVVSLSLRSGHLGYFVAWAGLAEFTNVPLSVLFVMNAANLKDHPFYVPNGIILWIGFVTTRMISLVVCAWRLSRDLFVTLPALGKLDELDPVLRYLLLPGNVFLWALSVMWFRKITLGMLKALGTMGKKAK</sequence>
<dbReference type="AlphaFoldDB" id="A0A0M0KB26"/>
<protein>
    <recommendedName>
        <fullName evidence="7">TLC domain-containing protein</fullName>
    </recommendedName>
</protein>